<dbReference type="Pfam" id="PF12708">
    <property type="entry name" value="Pect-lyase_RHGA_epim"/>
    <property type="match status" value="2"/>
</dbReference>
<dbReference type="InterPro" id="IPR039279">
    <property type="entry name" value="QRT3-like"/>
</dbReference>
<dbReference type="PANTHER" id="PTHR33928:SF2">
    <property type="entry name" value="PECTATE LYASE SUPERFAMILY PROTEIN DOMAIN-CONTAINING PROTEIN-RELATED"/>
    <property type="match status" value="1"/>
</dbReference>
<dbReference type="HOGENOM" id="CLU_002540_2_2_1"/>
<evidence type="ECO:0000313" key="4">
    <source>
        <dbReference type="Proteomes" id="UP000014074"/>
    </source>
</evidence>
<dbReference type="RefSeq" id="XP_007915553.1">
    <property type="nucleotide sequence ID" value="XM_007917362.1"/>
</dbReference>
<protein>
    <submittedName>
        <fullName evidence="3">Putative glucan-beta-glucosidase protein</fullName>
    </submittedName>
</protein>
<feature type="domain" description="Rhamnogalacturonase A/B/Epimerase-like pectate lyase" evidence="2">
    <location>
        <begin position="42"/>
        <end position="263"/>
    </location>
</feature>
<evidence type="ECO:0000313" key="3">
    <source>
        <dbReference type="EMBL" id="EON99586.1"/>
    </source>
</evidence>
<dbReference type="eggNOG" id="ENOG502QV54">
    <property type="taxonomic scope" value="Eukaryota"/>
</dbReference>
<dbReference type="KEGG" id="tmn:UCRPA7_4811"/>
<evidence type="ECO:0000259" key="2">
    <source>
        <dbReference type="Pfam" id="PF12708"/>
    </source>
</evidence>
<keyword evidence="1" id="KW-0732">Signal</keyword>
<dbReference type="InterPro" id="IPR024535">
    <property type="entry name" value="RHGA/B-epi-like_pectate_lyase"/>
</dbReference>
<dbReference type="SUPFAM" id="SSF51126">
    <property type="entry name" value="Pectin lyase-like"/>
    <property type="match status" value="2"/>
</dbReference>
<dbReference type="InterPro" id="IPR011050">
    <property type="entry name" value="Pectin_lyase_fold/virulence"/>
</dbReference>
<dbReference type="CDD" id="cd23668">
    <property type="entry name" value="GH55_beta13glucanase-like"/>
    <property type="match status" value="1"/>
</dbReference>
<dbReference type="AlphaFoldDB" id="R8BJU7"/>
<dbReference type="EMBL" id="KB933141">
    <property type="protein sequence ID" value="EON99586.1"/>
    <property type="molecule type" value="Genomic_DNA"/>
</dbReference>
<accession>R8BJU7</accession>
<reference evidence="4" key="1">
    <citation type="journal article" date="2013" name="Genome Announc.">
        <title>Draft genome sequence of the ascomycete Phaeoacremonium aleophilum strain UCR-PA7, a causal agent of the esca disease complex in grapevines.</title>
        <authorList>
            <person name="Blanco-Ulate B."/>
            <person name="Rolshausen P."/>
            <person name="Cantu D."/>
        </authorList>
    </citation>
    <scope>NUCLEOTIDE SEQUENCE [LARGE SCALE GENOMIC DNA]</scope>
    <source>
        <strain evidence="4">UCR-PA7</strain>
    </source>
</reference>
<organism evidence="3 4">
    <name type="scientific">Phaeoacremonium minimum (strain UCR-PA7)</name>
    <name type="common">Esca disease fungus</name>
    <name type="synonym">Togninia minima</name>
    <dbReference type="NCBI Taxonomy" id="1286976"/>
    <lineage>
        <taxon>Eukaryota</taxon>
        <taxon>Fungi</taxon>
        <taxon>Dikarya</taxon>
        <taxon>Ascomycota</taxon>
        <taxon>Pezizomycotina</taxon>
        <taxon>Sordariomycetes</taxon>
        <taxon>Sordariomycetidae</taxon>
        <taxon>Togniniales</taxon>
        <taxon>Togniniaceae</taxon>
        <taxon>Phaeoacremonium</taxon>
    </lineage>
</organism>
<dbReference type="GO" id="GO:0004650">
    <property type="term" value="F:polygalacturonase activity"/>
    <property type="evidence" value="ECO:0007669"/>
    <property type="project" value="InterPro"/>
</dbReference>
<feature type="signal peptide" evidence="1">
    <location>
        <begin position="1"/>
        <end position="19"/>
    </location>
</feature>
<dbReference type="Proteomes" id="UP000014074">
    <property type="component" value="Unassembled WGS sequence"/>
</dbReference>
<sequence>MHAPALLLGVASAVHTAAAFWMGDIAHQGLSPFNTDASYTVFRNVKDFGAKGDGVTDDTAAINAAISQGNRCAMGTCKGSTTTPAVVYFPAGTYIVSDSILQFYYTQLIGDPTAMPVIKGSPSFPAEGRLGLVDADQYQSSGALAYQATNVFFRQIRNLVLDTTSMPGKATALHWPSSQATTIQNCVFKLGNGHTGIFMEEGSGGFIGDLVFYGGQYGAQFGNQQYTARNLTFYNADTAILQLWDWGWTYKTINVVNCRVGINMSATTVGSVTLLDSLMIDTTVGVVTGRDPDTTRLPGQGSFVMENVIFKNVGTVYQGIDGVIIEGNSGGSIIQRGYVMGNVYVPDGPTFFQGSNIDYFPVPTTLLLGNKYYEQSKPQYEKTPVESFLSARSQGARGDGQTDDTAALNALFQAASDGYDSGVVAFVDAGYYKVTDTIFIPPNTRIVGEALSSVIMGAGSKFSNIDSPYPVVQVGKAGDEGRIEWSDMIVSTQGATAGAVLIEYNLATPRGTKCGTGNYPSGMWDVHVRVGGFAGSDLQVAQCLKTPQRQDYVNPNCICAYMSMHITSSAGNLYMENNWLWVADHDIEDWNNTQISLFAGRGLLVESTAGPLWLLGTGVEHHVLYQYQFVNTANVFMTQIQTESPYYQPNPPAPIPFTTVNAELYDPDFAGDCANVNGHTIGGTNETAPCEMAWGLRIINSKNIKAFGAGHYSFFNNYSTDCSAQGNGEVCQARIVSVQGAQGVEIYNLDTIGSVSMITREGADVAVYEDNVAGFADTAALFKY</sequence>
<dbReference type="PANTHER" id="PTHR33928">
    <property type="entry name" value="POLYGALACTURONASE QRT3"/>
    <property type="match status" value="1"/>
</dbReference>
<evidence type="ECO:0000256" key="1">
    <source>
        <dbReference type="SAM" id="SignalP"/>
    </source>
</evidence>
<feature type="chain" id="PRO_5004452713" evidence="1">
    <location>
        <begin position="20"/>
        <end position="784"/>
    </location>
</feature>
<dbReference type="InterPro" id="IPR012334">
    <property type="entry name" value="Pectin_lyas_fold"/>
</dbReference>
<name>R8BJU7_PHAM7</name>
<dbReference type="GeneID" id="19325301"/>
<gene>
    <name evidence="3" type="ORF">UCRPA7_4811</name>
</gene>
<keyword evidence="4" id="KW-1185">Reference proteome</keyword>
<dbReference type="OrthoDB" id="1046782at2759"/>
<dbReference type="Gene3D" id="2.160.20.10">
    <property type="entry name" value="Single-stranded right-handed beta-helix, Pectin lyase-like"/>
    <property type="match status" value="2"/>
</dbReference>
<proteinExistence type="predicted"/>
<feature type="domain" description="Rhamnogalacturonase A/B/Epimerase-like pectate lyase" evidence="2">
    <location>
        <begin position="388"/>
        <end position="463"/>
    </location>
</feature>
<dbReference type="FunFam" id="2.160.20.10:FF:000023">
    <property type="entry name" value="Exo-beta-1,3-glucanase Exg0"/>
    <property type="match status" value="1"/>
</dbReference>